<dbReference type="Gene3D" id="1.10.630.10">
    <property type="entry name" value="Cytochrome P450"/>
    <property type="match status" value="1"/>
</dbReference>
<sequence>MIWHFPFSVLQSSTFAIILLGLLYLSFVSVVHTNDERLANGRIRILCAPTSSWLSRLRMSFKYVVSGYRMIFEFLKKENGQIVQVPLMDPELFILPPQYIDELKSQPESVASSSLAVDKYFLGSYTSLNAYRMMGKVTWNVIHSHLTQKLGTLVRPLSERCKLAFEKEFPDCKDWTSVPVHHTLLQIVGRTTGAILVGDQLVENKAWLNTSIDFASCVFLSSAYLKVLPPVLQLFGALLSPHIWRIWYHHYNARRILIPEIKRRRQAREDGQDQVDRPRDMLDALIEMSEGPDAEPESIVNRQLGLSFAAIHTTTNHLTNVIYDLAARWDQYAPELIKEIETALEADNGTMLKSTVTKLSKLDSFMKESQRLNPPSALSFNRKLLADYQLSDGQSLVRSSYIAVASGPDAQSADHFLHPAEFDGFRFDRLRRGDGWKGLKATHFTSTGPGSLVFGHGRFACPGRFFAGLESKIILCHIVQSYELRLPVGASRPKNLNWADANFPDPNKSILFHRK</sequence>
<gene>
    <name evidence="8" type="ORF">EV356DRAFT_448527</name>
</gene>
<feature type="binding site" description="axial binding residue" evidence="7">
    <location>
        <position position="461"/>
    </location>
    <ligand>
        <name>heme</name>
        <dbReference type="ChEBI" id="CHEBI:30413"/>
    </ligand>
    <ligandPart>
        <name>Fe</name>
        <dbReference type="ChEBI" id="CHEBI:18248"/>
    </ligandPart>
</feature>
<evidence type="ECO:0000256" key="4">
    <source>
        <dbReference type="ARBA" id="ARBA00023002"/>
    </source>
</evidence>
<dbReference type="Proteomes" id="UP000800092">
    <property type="component" value="Unassembled WGS sequence"/>
</dbReference>
<evidence type="ECO:0000256" key="5">
    <source>
        <dbReference type="ARBA" id="ARBA00023004"/>
    </source>
</evidence>
<evidence type="ECO:0000256" key="7">
    <source>
        <dbReference type="PIRSR" id="PIRSR602403-1"/>
    </source>
</evidence>
<dbReference type="PANTHER" id="PTHR46206:SF6">
    <property type="entry name" value="CYTOCHROME P450 MONOOXYGENASE AN1598-RELATED"/>
    <property type="match status" value="1"/>
</dbReference>
<dbReference type="SUPFAM" id="SSF48264">
    <property type="entry name" value="Cytochrome P450"/>
    <property type="match status" value="1"/>
</dbReference>
<keyword evidence="4" id="KW-0560">Oxidoreductase</keyword>
<reference evidence="8" key="1">
    <citation type="journal article" date="2020" name="Stud. Mycol.">
        <title>101 Dothideomycetes genomes: a test case for predicting lifestyles and emergence of pathogens.</title>
        <authorList>
            <person name="Haridas S."/>
            <person name="Albert R."/>
            <person name="Binder M."/>
            <person name="Bloem J."/>
            <person name="Labutti K."/>
            <person name="Salamov A."/>
            <person name="Andreopoulos B."/>
            <person name="Baker S."/>
            <person name="Barry K."/>
            <person name="Bills G."/>
            <person name="Bluhm B."/>
            <person name="Cannon C."/>
            <person name="Castanera R."/>
            <person name="Culley D."/>
            <person name="Daum C."/>
            <person name="Ezra D."/>
            <person name="Gonzalez J."/>
            <person name="Henrissat B."/>
            <person name="Kuo A."/>
            <person name="Liang C."/>
            <person name="Lipzen A."/>
            <person name="Lutzoni F."/>
            <person name="Magnuson J."/>
            <person name="Mondo S."/>
            <person name="Nolan M."/>
            <person name="Ohm R."/>
            <person name="Pangilinan J."/>
            <person name="Park H.-J."/>
            <person name="Ramirez L."/>
            <person name="Alfaro M."/>
            <person name="Sun H."/>
            <person name="Tritt A."/>
            <person name="Yoshinaga Y."/>
            <person name="Zwiers L.-H."/>
            <person name="Turgeon B."/>
            <person name="Goodwin S."/>
            <person name="Spatafora J."/>
            <person name="Crous P."/>
            <person name="Grigoriev I."/>
        </authorList>
    </citation>
    <scope>NUCLEOTIDE SEQUENCE</scope>
    <source>
        <strain evidence="8">Tuck. ex Michener</strain>
    </source>
</reference>
<dbReference type="GO" id="GO:0005506">
    <property type="term" value="F:iron ion binding"/>
    <property type="evidence" value="ECO:0007669"/>
    <property type="project" value="InterPro"/>
</dbReference>
<name>A0A6A6H675_VIRVR</name>
<protein>
    <submittedName>
        <fullName evidence="8">Cytochrome P450</fullName>
    </submittedName>
</protein>
<dbReference type="GO" id="GO:0020037">
    <property type="term" value="F:heme binding"/>
    <property type="evidence" value="ECO:0007669"/>
    <property type="project" value="InterPro"/>
</dbReference>
<dbReference type="InterPro" id="IPR002403">
    <property type="entry name" value="Cyt_P450_E_grp-IV"/>
</dbReference>
<comment type="cofactor">
    <cofactor evidence="1 7">
        <name>heme</name>
        <dbReference type="ChEBI" id="CHEBI:30413"/>
    </cofactor>
</comment>
<keyword evidence="3 7" id="KW-0479">Metal-binding</keyword>
<proteinExistence type="inferred from homology"/>
<evidence type="ECO:0000256" key="3">
    <source>
        <dbReference type="ARBA" id="ARBA00022723"/>
    </source>
</evidence>
<dbReference type="AlphaFoldDB" id="A0A6A6H675"/>
<evidence type="ECO:0000256" key="6">
    <source>
        <dbReference type="ARBA" id="ARBA00023033"/>
    </source>
</evidence>
<dbReference type="InterPro" id="IPR036396">
    <property type="entry name" value="Cyt_P450_sf"/>
</dbReference>
<evidence type="ECO:0000313" key="8">
    <source>
        <dbReference type="EMBL" id="KAF2233369.1"/>
    </source>
</evidence>
<evidence type="ECO:0000256" key="2">
    <source>
        <dbReference type="ARBA" id="ARBA00010617"/>
    </source>
</evidence>
<dbReference type="Pfam" id="PF00067">
    <property type="entry name" value="p450"/>
    <property type="match status" value="1"/>
</dbReference>
<dbReference type="PANTHER" id="PTHR46206">
    <property type="entry name" value="CYTOCHROME P450"/>
    <property type="match status" value="1"/>
</dbReference>
<keyword evidence="6" id="KW-0503">Monooxygenase</keyword>
<evidence type="ECO:0000256" key="1">
    <source>
        <dbReference type="ARBA" id="ARBA00001971"/>
    </source>
</evidence>
<dbReference type="GO" id="GO:0016705">
    <property type="term" value="F:oxidoreductase activity, acting on paired donors, with incorporation or reduction of molecular oxygen"/>
    <property type="evidence" value="ECO:0007669"/>
    <property type="project" value="InterPro"/>
</dbReference>
<organism evidence="8 9">
    <name type="scientific">Viridothelium virens</name>
    <name type="common">Speckled blister lichen</name>
    <name type="synonym">Trypethelium virens</name>
    <dbReference type="NCBI Taxonomy" id="1048519"/>
    <lineage>
        <taxon>Eukaryota</taxon>
        <taxon>Fungi</taxon>
        <taxon>Dikarya</taxon>
        <taxon>Ascomycota</taxon>
        <taxon>Pezizomycotina</taxon>
        <taxon>Dothideomycetes</taxon>
        <taxon>Dothideomycetes incertae sedis</taxon>
        <taxon>Trypetheliales</taxon>
        <taxon>Trypetheliaceae</taxon>
        <taxon>Viridothelium</taxon>
    </lineage>
</organism>
<comment type="similarity">
    <text evidence="2">Belongs to the cytochrome P450 family.</text>
</comment>
<dbReference type="InterPro" id="IPR001128">
    <property type="entry name" value="Cyt_P450"/>
</dbReference>
<evidence type="ECO:0000313" key="9">
    <source>
        <dbReference type="Proteomes" id="UP000800092"/>
    </source>
</evidence>
<accession>A0A6A6H675</accession>
<keyword evidence="9" id="KW-1185">Reference proteome</keyword>
<dbReference type="CDD" id="cd11041">
    <property type="entry name" value="CYP503A1-like"/>
    <property type="match status" value="1"/>
</dbReference>
<dbReference type="OrthoDB" id="1844152at2759"/>
<keyword evidence="5 7" id="KW-0408">Iron</keyword>
<dbReference type="EMBL" id="ML991807">
    <property type="protein sequence ID" value="KAF2233369.1"/>
    <property type="molecule type" value="Genomic_DNA"/>
</dbReference>
<dbReference type="GO" id="GO:0004497">
    <property type="term" value="F:monooxygenase activity"/>
    <property type="evidence" value="ECO:0007669"/>
    <property type="project" value="UniProtKB-KW"/>
</dbReference>
<keyword evidence="7" id="KW-0349">Heme</keyword>
<dbReference type="PRINTS" id="PR00465">
    <property type="entry name" value="EP450IV"/>
</dbReference>